<organism evidence="2 3">
    <name type="scientific">Gloeothece verrucosa (strain PCC 7822)</name>
    <name type="common">Cyanothece sp. (strain PCC 7822)</name>
    <dbReference type="NCBI Taxonomy" id="497965"/>
    <lineage>
        <taxon>Bacteria</taxon>
        <taxon>Bacillati</taxon>
        <taxon>Cyanobacteriota</taxon>
        <taxon>Cyanophyceae</taxon>
        <taxon>Oscillatoriophycideae</taxon>
        <taxon>Chroococcales</taxon>
        <taxon>Aphanothecaceae</taxon>
        <taxon>Gloeothece</taxon>
        <taxon>Gloeothece verrucosa</taxon>
    </lineage>
</organism>
<accession>E0UFL5</accession>
<name>E0UFL5_GLOV7</name>
<keyword evidence="3" id="KW-1185">Reference proteome</keyword>
<protein>
    <submittedName>
        <fullName evidence="2">Uncharacterized protein</fullName>
    </submittedName>
</protein>
<sequence>MIEWLMAGFILLLIIGLLYLLINLPQEVKQQKVKNKKFLDSKSHRNKSSIKSLNTAPKKDAVISVLESKVLKLVGGQRDVAQRLIDNIKRKNVDKDEIWCWEKVIEDLERDRR</sequence>
<dbReference type="AlphaFoldDB" id="E0UFL5"/>
<dbReference type="KEGG" id="cyj:Cyan7822_1119"/>
<dbReference type="eggNOG" id="COG0457">
    <property type="taxonomic scope" value="Bacteria"/>
</dbReference>
<proteinExistence type="predicted"/>
<dbReference type="Proteomes" id="UP000008206">
    <property type="component" value="Chromosome"/>
</dbReference>
<evidence type="ECO:0000256" key="1">
    <source>
        <dbReference type="SAM" id="Phobius"/>
    </source>
</evidence>
<evidence type="ECO:0000313" key="3">
    <source>
        <dbReference type="Proteomes" id="UP000008206"/>
    </source>
</evidence>
<gene>
    <name evidence="2" type="ordered locus">Cyan7822_1119</name>
</gene>
<reference evidence="3" key="1">
    <citation type="journal article" date="2011" name="MBio">
        <title>Novel metabolic attributes of the genus Cyanothece, comprising a group of unicellular nitrogen-fixing Cyanobacteria.</title>
        <authorList>
            <person name="Bandyopadhyay A."/>
            <person name="Elvitigala T."/>
            <person name="Welsh E."/>
            <person name="Stockel J."/>
            <person name="Liberton M."/>
            <person name="Min H."/>
            <person name="Sherman L.A."/>
            <person name="Pakrasi H.B."/>
        </authorList>
    </citation>
    <scope>NUCLEOTIDE SEQUENCE [LARGE SCALE GENOMIC DNA]</scope>
    <source>
        <strain evidence="3">PCC 7822</strain>
    </source>
</reference>
<dbReference type="HOGENOM" id="CLU_176870_0_0_3"/>
<keyword evidence="1" id="KW-0812">Transmembrane</keyword>
<evidence type="ECO:0000313" key="2">
    <source>
        <dbReference type="EMBL" id="ADN13126.1"/>
    </source>
</evidence>
<feature type="transmembrane region" description="Helical" evidence="1">
    <location>
        <begin position="6"/>
        <end position="24"/>
    </location>
</feature>
<keyword evidence="1" id="KW-1133">Transmembrane helix</keyword>
<keyword evidence="1" id="KW-0472">Membrane</keyword>
<dbReference type="EMBL" id="CP002198">
    <property type="protein sequence ID" value="ADN13126.1"/>
    <property type="molecule type" value="Genomic_DNA"/>
</dbReference>